<evidence type="ECO:0000313" key="2">
    <source>
        <dbReference type="Proteomes" id="UP000789860"/>
    </source>
</evidence>
<organism evidence="1 2">
    <name type="scientific">Scutellospora calospora</name>
    <dbReference type="NCBI Taxonomy" id="85575"/>
    <lineage>
        <taxon>Eukaryota</taxon>
        <taxon>Fungi</taxon>
        <taxon>Fungi incertae sedis</taxon>
        <taxon>Mucoromycota</taxon>
        <taxon>Glomeromycotina</taxon>
        <taxon>Glomeromycetes</taxon>
        <taxon>Diversisporales</taxon>
        <taxon>Gigasporaceae</taxon>
        <taxon>Scutellospora</taxon>
    </lineage>
</organism>
<sequence>MKEAPSEENTKQYDNKTENYDEIILEKNKIKEKDMNKVLVDKSDPINMVPNEISSKQTQTSSKCSVREEENLELIHRDTEKSQGIITINEGNKKEYLDPELVKLEKIPKFEPLIKPHTDSGFILGGLWGSTSQIHEKEPSFGYESLYNFSLIYQSYIKRCADEICEDQRLVMDTVKSVDEYCAQINQSITETQLQVKTNHEQISVVNGLIKQVEKTHKLVYEIFQTLNKLEKLIPEEGLFRDQNSKWPIIHKLYLTAKQKPSQGHTIKIPQRTNPSVVTVSQYNVLSEKHQDSDTLSPVKSTDWMTSNVQNIILGENTNSGRFKEILINPIREGFKRIVNISSINAISSSPEPYTLSKNIGTESLSISPTSLGLNLSNTSQSPTSGTVSLLTDMLKRSTSQKEEDSQNKISSKENKKKSKKSGIINKQTISESGSEGLLISTDNTRSIITKSQEEESLSDSEDEGYDAKERVIRPIMF</sequence>
<evidence type="ECO:0000313" key="1">
    <source>
        <dbReference type="EMBL" id="CAG8435323.1"/>
    </source>
</evidence>
<accession>A0ACA9JU66</accession>
<proteinExistence type="predicted"/>
<dbReference type="Proteomes" id="UP000789860">
    <property type="component" value="Unassembled WGS sequence"/>
</dbReference>
<gene>
    <name evidence="1" type="ORF">SCALOS_LOCUS175</name>
</gene>
<reference evidence="1" key="1">
    <citation type="submission" date="2021-06" db="EMBL/GenBank/DDBJ databases">
        <authorList>
            <person name="Kallberg Y."/>
            <person name="Tangrot J."/>
            <person name="Rosling A."/>
        </authorList>
    </citation>
    <scope>NUCLEOTIDE SEQUENCE</scope>
    <source>
        <strain evidence="1">AU212A</strain>
    </source>
</reference>
<keyword evidence="2" id="KW-1185">Reference proteome</keyword>
<name>A0ACA9JU66_9GLOM</name>
<protein>
    <submittedName>
        <fullName evidence="1">8345_t:CDS:1</fullName>
    </submittedName>
</protein>
<comment type="caution">
    <text evidence="1">The sequence shown here is derived from an EMBL/GenBank/DDBJ whole genome shotgun (WGS) entry which is preliminary data.</text>
</comment>
<dbReference type="EMBL" id="CAJVPM010000067">
    <property type="protein sequence ID" value="CAG8435323.1"/>
    <property type="molecule type" value="Genomic_DNA"/>
</dbReference>